<name>A0A1R4I5B1_9GAMM</name>
<evidence type="ECO:0000256" key="2">
    <source>
        <dbReference type="SAM" id="MobiDB-lite"/>
    </source>
</evidence>
<dbReference type="EMBL" id="FUKM01000059">
    <property type="protein sequence ID" value="SJN14968.1"/>
    <property type="molecule type" value="Genomic_DNA"/>
</dbReference>
<accession>A0A1R4I5B1</accession>
<dbReference type="Proteomes" id="UP000196331">
    <property type="component" value="Unassembled WGS sequence"/>
</dbReference>
<reference evidence="3 4" key="1">
    <citation type="submission" date="2017-02" db="EMBL/GenBank/DDBJ databases">
        <authorList>
            <person name="Dridi B."/>
        </authorList>
    </citation>
    <scope>NUCLEOTIDE SEQUENCE [LARGE SCALE GENOMIC DNA]</scope>
    <source>
        <strain evidence="3 4">JB380</strain>
    </source>
</reference>
<feature type="region of interest" description="Disordered" evidence="2">
    <location>
        <begin position="86"/>
        <end position="132"/>
    </location>
</feature>
<feature type="coiled-coil region" evidence="1">
    <location>
        <begin position="193"/>
        <end position="245"/>
    </location>
</feature>
<sequence>MVAAPDADDALTKRLKKQKEAFEQLAALPSPKESAMQNASQKVGFLKQRLETLKAMMRFASPEQLKSMAKELKSIARELGVAARQLNDSGGGSAGPSVTPTVTSAQPTSSVTPTASSDSAENGSADTQADAQAANAMLASAEATMANQDDEQSEQAQGAATTTNDAPKAVITSLQPQDDRRSQGISASEHALRSILIDTKKELQEAMNELKIRLRQEDKEARRELKKAEEDMSKLDRILAQSTSNALYSSLGQILSTTVNSASVVTGSISVEV</sequence>
<proteinExistence type="predicted"/>
<dbReference type="AlphaFoldDB" id="A0A1R4I5B1"/>
<evidence type="ECO:0000313" key="3">
    <source>
        <dbReference type="EMBL" id="SJN14968.1"/>
    </source>
</evidence>
<keyword evidence="1" id="KW-0175">Coiled coil</keyword>
<comment type="caution">
    <text evidence="3">The sequence shown here is derived from an EMBL/GenBank/DDBJ whole genome shotgun (WGS) entry which is preliminary data.</text>
</comment>
<feature type="compositionally biased region" description="Polar residues" evidence="2">
    <location>
        <begin position="96"/>
        <end position="122"/>
    </location>
</feature>
<evidence type="ECO:0000313" key="4">
    <source>
        <dbReference type="Proteomes" id="UP000196331"/>
    </source>
</evidence>
<feature type="region of interest" description="Disordered" evidence="2">
    <location>
        <begin position="144"/>
        <end position="167"/>
    </location>
</feature>
<protein>
    <submittedName>
        <fullName evidence="3">TolA protein</fullName>
    </submittedName>
</protein>
<evidence type="ECO:0000256" key="1">
    <source>
        <dbReference type="SAM" id="Coils"/>
    </source>
</evidence>
<organism evidence="3 4">
    <name type="scientific">Halomonas citrativorans</name>
    <dbReference type="NCBI Taxonomy" id="2742612"/>
    <lineage>
        <taxon>Bacteria</taxon>
        <taxon>Pseudomonadati</taxon>
        <taxon>Pseudomonadota</taxon>
        <taxon>Gammaproteobacteria</taxon>
        <taxon>Oceanospirillales</taxon>
        <taxon>Halomonadaceae</taxon>
        <taxon>Halomonas</taxon>
    </lineage>
</organism>
<gene>
    <name evidence="3" type="ORF">CZ787_17805</name>
</gene>
<feature type="compositionally biased region" description="Polar residues" evidence="2">
    <location>
        <begin position="154"/>
        <end position="165"/>
    </location>
</feature>